<organism evidence="2 3">
    <name type="scientific">Halococcus saccharolyticus DSM 5350</name>
    <dbReference type="NCBI Taxonomy" id="1227455"/>
    <lineage>
        <taxon>Archaea</taxon>
        <taxon>Methanobacteriati</taxon>
        <taxon>Methanobacteriota</taxon>
        <taxon>Stenosarchaea group</taxon>
        <taxon>Halobacteria</taxon>
        <taxon>Halobacteriales</taxon>
        <taxon>Halococcaceae</taxon>
        <taxon>Halococcus</taxon>
    </lineage>
</organism>
<sequence length="69" mass="6896">MERSDLGYAVLFSVPVGVGVSMGVLRMAGGGLTNPIVAGAGAVAALVLFVFVVAMLATGSPDEERSSAR</sequence>
<dbReference type="EMBL" id="AOMD01000030">
    <property type="protein sequence ID" value="EMA43233.1"/>
    <property type="molecule type" value="Genomic_DNA"/>
</dbReference>
<dbReference type="InParanoid" id="M0MD04"/>
<dbReference type="PATRIC" id="fig|1227455.4.peg.2984"/>
<proteinExistence type="predicted"/>
<dbReference type="STRING" id="1227455.C449_14682"/>
<keyword evidence="1" id="KW-1133">Transmembrane helix</keyword>
<dbReference type="Proteomes" id="UP000011669">
    <property type="component" value="Unassembled WGS sequence"/>
</dbReference>
<keyword evidence="3" id="KW-1185">Reference proteome</keyword>
<feature type="transmembrane region" description="Helical" evidence="1">
    <location>
        <begin position="37"/>
        <end position="57"/>
    </location>
</feature>
<dbReference type="AlphaFoldDB" id="M0MD04"/>
<accession>M0MD04</accession>
<keyword evidence="1" id="KW-0812">Transmembrane</keyword>
<keyword evidence="1" id="KW-0472">Membrane</keyword>
<gene>
    <name evidence="2" type="ORF">C449_14682</name>
</gene>
<evidence type="ECO:0000313" key="3">
    <source>
        <dbReference type="Proteomes" id="UP000011669"/>
    </source>
</evidence>
<evidence type="ECO:0000313" key="2">
    <source>
        <dbReference type="EMBL" id="EMA43233.1"/>
    </source>
</evidence>
<evidence type="ECO:0000256" key="1">
    <source>
        <dbReference type="SAM" id="Phobius"/>
    </source>
</evidence>
<dbReference type="RefSeq" id="WP_006078790.1">
    <property type="nucleotide sequence ID" value="NZ_AOMD01000030.1"/>
</dbReference>
<comment type="caution">
    <text evidence="2">The sequence shown here is derived from an EMBL/GenBank/DDBJ whole genome shotgun (WGS) entry which is preliminary data.</text>
</comment>
<reference evidence="2 3" key="1">
    <citation type="journal article" date="2014" name="PLoS Genet.">
        <title>Phylogenetically driven sequencing of extremely halophilic archaea reveals strategies for static and dynamic osmo-response.</title>
        <authorList>
            <person name="Becker E.A."/>
            <person name="Seitzer P.M."/>
            <person name="Tritt A."/>
            <person name="Larsen D."/>
            <person name="Krusor M."/>
            <person name="Yao A.I."/>
            <person name="Wu D."/>
            <person name="Madern D."/>
            <person name="Eisen J.A."/>
            <person name="Darling A.E."/>
            <person name="Facciotti M.T."/>
        </authorList>
    </citation>
    <scope>NUCLEOTIDE SEQUENCE [LARGE SCALE GENOMIC DNA]</scope>
    <source>
        <strain evidence="2 3">DSM 5350</strain>
    </source>
</reference>
<name>M0MD04_9EURY</name>
<protein>
    <submittedName>
        <fullName evidence="2">Uncharacterized protein</fullName>
    </submittedName>
</protein>
<feature type="transmembrane region" description="Helical" evidence="1">
    <location>
        <begin position="6"/>
        <end position="25"/>
    </location>
</feature>